<evidence type="ECO:0000313" key="2">
    <source>
        <dbReference type="Proteomes" id="UP001211065"/>
    </source>
</evidence>
<accession>A0AAD5TXJ1</accession>
<reference evidence="1" key="1">
    <citation type="submission" date="2020-05" db="EMBL/GenBank/DDBJ databases">
        <title>Phylogenomic resolution of chytrid fungi.</title>
        <authorList>
            <person name="Stajich J.E."/>
            <person name="Amses K."/>
            <person name="Simmons R."/>
            <person name="Seto K."/>
            <person name="Myers J."/>
            <person name="Bonds A."/>
            <person name="Quandt C.A."/>
            <person name="Barry K."/>
            <person name="Liu P."/>
            <person name="Grigoriev I."/>
            <person name="Longcore J.E."/>
            <person name="James T.Y."/>
        </authorList>
    </citation>
    <scope>NUCLEOTIDE SEQUENCE</scope>
    <source>
        <strain evidence="1">JEL0476</strain>
    </source>
</reference>
<comment type="caution">
    <text evidence="1">The sequence shown here is derived from an EMBL/GenBank/DDBJ whole genome shotgun (WGS) entry which is preliminary data.</text>
</comment>
<evidence type="ECO:0000313" key="1">
    <source>
        <dbReference type="EMBL" id="KAJ3207713.1"/>
    </source>
</evidence>
<keyword evidence="2" id="KW-1185">Reference proteome</keyword>
<protein>
    <submittedName>
        <fullName evidence="1">Uncharacterized protein</fullName>
    </submittedName>
</protein>
<gene>
    <name evidence="1" type="ORF">HK099_000211</name>
</gene>
<dbReference type="Proteomes" id="UP001211065">
    <property type="component" value="Unassembled WGS sequence"/>
</dbReference>
<name>A0AAD5TXJ1_9FUNG</name>
<dbReference type="EMBL" id="JADGJW010001037">
    <property type="protein sequence ID" value="KAJ3207713.1"/>
    <property type="molecule type" value="Genomic_DNA"/>
</dbReference>
<dbReference type="AlphaFoldDB" id="A0AAD5TXJ1"/>
<organism evidence="1 2">
    <name type="scientific">Clydaea vesicula</name>
    <dbReference type="NCBI Taxonomy" id="447962"/>
    <lineage>
        <taxon>Eukaryota</taxon>
        <taxon>Fungi</taxon>
        <taxon>Fungi incertae sedis</taxon>
        <taxon>Chytridiomycota</taxon>
        <taxon>Chytridiomycota incertae sedis</taxon>
        <taxon>Chytridiomycetes</taxon>
        <taxon>Lobulomycetales</taxon>
        <taxon>Lobulomycetaceae</taxon>
        <taxon>Clydaea</taxon>
    </lineage>
</organism>
<proteinExistence type="predicted"/>
<sequence length="96" mass="11257">MITLTNKTTHSKFNTKNSQVRHLLHQHSKEQKELFCKAAYHFIRGLWLGVRELETLSDIEEDEAKERDFKPFEGKKLNSLLIDMLNQGSFYLFADG</sequence>